<proteinExistence type="predicted"/>
<protein>
    <submittedName>
        <fullName evidence="1">Uncharacterized protein</fullName>
    </submittedName>
</protein>
<name>A0A0E9RTV4_ANGAN</name>
<reference evidence="1" key="2">
    <citation type="journal article" date="2015" name="Fish Shellfish Immunol.">
        <title>Early steps in the European eel (Anguilla anguilla)-Vibrio vulnificus interaction in the gills: Role of the RtxA13 toxin.</title>
        <authorList>
            <person name="Callol A."/>
            <person name="Pajuelo D."/>
            <person name="Ebbesson L."/>
            <person name="Teles M."/>
            <person name="MacKenzie S."/>
            <person name="Amaro C."/>
        </authorList>
    </citation>
    <scope>NUCLEOTIDE SEQUENCE</scope>
</reference>
<dbReference type="EMBL" id="GBXM01076305">
    <property type="protein sequence ID" value="JAH32272.1"/>
    <property type="molecule type" value="Transcribed_RNA"/>
</dbReference>
<dbReference type="AlphaFoldDB" id="A0A0E9RTV4"/>
<evidence type="ECO:0000313" key="1">
    <source>
        <dbReference type="EMBL" id="JAH32272.1"/>
    </source>
</evidence>
<reference evidence="1" key="1">
    <citation type="submission" date="2014-11" db="EMBL/GenBank/DDBJ databases">
        <authorList>
            <person name="Amaro Gonzalez C."/>
        </authorList>
    </citation>
    <scope>NUCLEOTIDE SEQUENCE</scope>
</reference>
<accession>A0A0E9RTV4</accession>
<organism evidence="1">
    <name type="scientific">Anguilla anguilla</name>
    <name type="common">European freshwater eel</name>
    <name type="synonym">Muraena anguilla</name>
    <dbReference type="NCBI Taxonomy" id="7936"/>
    <lineage>
        <taxon>Eukaryota</taxon>
        <taxon>Metazoa</taxon>
        <taxon>Chordata</taxon>
        <taxon>Craniata</taxon>
        <taxon>Vertebrata</taxon>
        <taxon>Euteleostomi</taxon>
        <taxon>Actinopterygii</taxon>
        <taxon>Neopterygii</taxon>
        <taxon>Teleostei</taxon>
        <taxon>Anguilliformes</taxon>
        <taxon>Anguillidae</taxon>
        <taxon>Anguilla</taxon>
    </lineage>
</organism>
<sequence length="31" mass="3338">MANSAEIKQSNTAPRTGVYTCAHSGIRVFVQ</sequence>